<reference evidence="1" key="1">
    <citation type="submission" date="2024-09" db="EMBL/GenBank/DDBJ databases">
        <title>Black Yeasts Isolated from many extreme environments.</title>
        <authorList>
            <person name="Coleine C."/>
            <person name="Stajich J.E."/>
            <person name="Selbmann L."/>
        </authorList>
    </citation>
    <scope>NUCLEOTIDE SEQUENCE</scope>
    <source>
        <strain evidence="1">CCFEE 5737</strain>
    </source>
</reference>
<keyword evidence="2" id="KW-1185">Reference proteome</keyword>
<dbReference type="EMBL" id="JAWDJW010007124">
    <property type="protein sequence ID" value="KAK3062787.1"/>
    <property type="molecule type" value="Genomic_DNA"/>
</dbReference>
<accession>A0ACC3D775</accession>
<gene>
    <name evidence="1" type="ORF">LTS18_003346</name>
</gene>
<name>A0ACC3D775_9PEZI</name>
<evidence type="ECO:0000313" key="2">
    <source>
        <dbReference type="Proteomes" id="UP001186974"/>
    </source>
</evidence>
<protein>
    <submittedName>
        <fullName evidence="1">Uncharacterized protein</fullName>
    </submittedName>
</protein>
<proteinExistence type="predicted"/>
<evidence type="ECO:0000313" key="1">
    <source>
        <dbReference type="EMBL" id="KAK3062787.1"/>
    </source>
</evidence>
<dbReference type="Proteomes" id="UP001186974">
    <property type="component" value="Unassembled WGS sequence"/>
</dbReference>
<organism evidence="1 2">
    <name type="scientific">Coniosporium uncinatum</name>
    <dbReference type="NCBI Taxonomy" id="93489"/>
    <lineage>
        <taxon>Eukaryota</taxon>
        <taxon>Fungi</taxon>
        <taxon>Dikarya</taxon>
        <taxon>Ascomycota</taxon>
        <taxon>Pezizomycotina</taxon>
        <taxon>Dothideomycetes</taxon>
        <taxon>Dothideomycetes incertae sedis</taxon>
        <taxon>Coniosporium</taxon>
    </lineage>
</organism>
<sequence length="157" mass="17359">MSSLNYVDDPAPAASKFVKPFNYSSSVTLPGGIIKCSGQGGWSADGDIEDVAEDYGAQVKRAFEDPISCLAKRPRLRKLNGKQNVDRLLRANGLRGWEDVYSIRSYHVDASQSFQPMVDLLKERLGDSHRPIWTVLGVKELALPAMKIEIEVEAHKG</sequence>
<comment type="caution">
    <text evidence="1">The sequence shown here is derived from an EMBL/GenBank/DDBJ whole genome shotgun (WGS) entry which is preliminary data.</text>
</comment>